<evidence type="ECO:0000256" key="4">
    <source>
        <dbReference type="ARBA" id="ARBA00023186"/>
    </source>
</evidence>
<proteinExistence type="inferred from homology"/>
<dbReference type="RefSeq" id="XP_005848495.1">
    <property type="nucleotide sequence ID" value="XM_005848433.1"/>
</dbReference>
<dbReference type="OrthoDB" id="42561at2759"/>
<dbReference type="GO" id="GO:0032981">
    <property type="term" value="P:mitochondrial respiratory chain complex I assembly"/>
    <property type="evidence" value="ECO:0007669"/>
    <property type="project" value="TreeGrafter"/>
</dbReference>
<dbReference type="OMA" id="HDDIWSY"/>
<sequence>MALLRRFLRSTEDFLLRAQRGPYGEASRTLFQFKTAEDLAQWTSFSDAELGGKSTVALELGQEATGTGVLSGVYSTEVGERAHERLRRSGYAGITSKPSPEGLLDLEDFDALVFRVRGDGRQYIASIRCENWLVDQRSHDVWQAFLFARKGEWSEVEIPLSRFLLTWKGKVVEEVVELNAKRITSVGISLAGGDQLQPHGSYQLGLDWIAARNTRIHQPDEERREE</sequence>
<keyword evidence="3" id="KW-0496">Mitochondrion</keyword>
<dbReference type="AlphaFoldDB" id="E1ZDD0"/>
<evidence type="ECO:0000259" key="5">
    <source>
        <dbReference type="Pfam" id="PF08547"/>
    </source>
</evidence>
<dbReference type="KEGG" id="cvr:CHLNCDRAFT_35128"/>
<dbReference type="InterPro" id="IPR013857">
    <property type="entry name" value="NADH-UbQ_OxRdtase-assoc_prot30"/>
</dbReference>
<dbReference type="eggNOG" id="KOG2435">
    <property type="taxonomic scope" value="Eukaryota"/>
</dbReference>
<dbReference type="EMBL" id="GL433842">
    <property type="protein sequence ID" value="EFN56393.1"/>
    <property type="molecule type" value="Genomic_DNA"/>
</dbReference>
<name>E1ZDD0_CHLVA</name>
<dbReference type="InterPro" id="IPR039131">
    <property type="entry name" value="NDUFAF1"/>
</dbReference>
<dbReference type="InParanoid" id="E1ZDD0"/>
<accession>E1ZDD0</accession>
<comment type="similarity">
    <text evidence="2">Belongs to the CIA30 family.</text>
</comment>
<comment type="subcellular location">
    <subcellularLocation>
        <location evidence="1">Mitochondrion</location>
    </subcellularLocation>
</comment>
<keyword evidence="4" id="KW-0143">Chaperone</keyword>
<feature type="domain" description="NADH:ubiquinone oxidoreductase intermediate-associated protein 30" evidence="5">
    <location>
        <begin position="31"/>
        <end position="203"/>
    </location>
</feature>
<dbReference type="SUPFAM" id="SSF49785">
    <property type="entry name" value="Galactose-binding domain-like"/>
    <property type="match status" value="1"/>
</dbReference>
<dbReference type="FunCoup" id="E1ZDD0">
    <property type="interactions" value="1281"/>
</dbReference>
<gene>
    <name evidence="6" type="ORF">CHLNCDRAFT_35128</name>
</gene>
<dbReference type="GO" id="GO:0051082">
    <property type="term" value="F:unfolded protein binding"/>
    <property type="evidence" value="ECO:0007669"/>
    <property type="project" value="TreeGrafter"/>
</dbReference>
<dbReference type="PANTHER" id="PTHR13194">
    <property type="entry name" value="COMPLEX I INTERMEDIATE-ASSOCIATED PROTEIN 30"/>
    <property type="match status" value="1"/>
</dbReference>
<evidence type="ECO:0000256" key="1">
    <source>
        <dbReference type="ARBA" id="ARBA00004173"/>
    </source>
</evidence>
<organism evidence="7">
    <name type="scientific">Chlorella variabilis</name>
    <name type="common">Green alga</name>
    <dbReference type="NCBI Taxonomy" id="554065"/>
    <lineage>
        <taxon>Eukaryota</taxon>
        <taxon>Viridiplantae</taxon>
        <taxon>Chlorophyta</taxon>
        <taxon>core chlorophytes</taxon>
        <taxon>Trebouxiophyceae</taxon>
        <taxon>Chlorellales</taxon>
        <taxon>Chlorellaceae</taxon>
        <taxon>Chlorella clade</taxon>
        <taxon>Chlorella</taxon>
    </lineage>
</organism>
<dbReference type="PANTHER" id="PTHR13194:SF18">
    <property type="entry name" value="COMPLEX I INTERMEDIATE-ASSOCIATED PROTEIN 30, MITOCHONDRIAL"/>
    <property type="match status" value="1"/>
</dbReference>
<protein>
    <recommendedName>
        <fullName evidence="5">NADH:ubiquinone oxidoreductase intermediate-associated protein 30 domain-containing protein</fullName>
    </recommendedName>
</protein>
<reference evidence="6 7" key="1">
    <citation type="journal article" date="2010" name="Plant Cell">
        <title>The Chlorella variabilis NC64A genome reveals adaptation to photosymbiosis, coevolution with viruses, and cryptic sex.</title>
        <authorList>
            <person name="Blanc G."/>
            <person name="Duncan G."/>
            <person name="Agarkova I."/>
            <person name="Borodovsky M."/>
            <person name="Gurnon J."/>
            <person name="Kuo A."/>
            <person name="Lindquist E."/>
            <person name="Lucas S."/>
            <person name="Pangilinan J."/>
            <person name="Polle J."/>
            <person name="Salamov A."/>
            <person name="Terry A."/>
            <person name="Yamada T."/>
            <person name="Dunigan D.D."/>
            <person name="Grigoriev I.V."/>
            <person name="Claverie J.M."/>
            <person name="Van Etten J.L."/>
        </authorList>
    </citation>
    <scope>NUCLEOTIDE SEQUENCE [LARGE SCALE GENOMIC DNA]</scope>
    <source>
        <strain evidence="6 7">NC64A</strain>
    </source>
</reference>
<dbReference type="Proteomes" id="UP000008141">
    <property type="component" value="Unassembled WGS sequence"/>
</dbReference>
<evidence type="ECO:0000313" key="7">
    <source>
        <dbReference type="Proteomes" id="UP000008141"/>
    </source>
</evidence>
<dbReference type="GO" id="GO:0006120">
    <property type="term" value="P:mitochondrial electron transport, NADH to ubiquinone"/>
    <property type="evidence" value="ECO:0007669"/>
    <property type="project" value="TreeGrafter"/>
</dbReference>
<dbReference type="GeneID" id="17355554"/>
<keyword evidence="7" id="KW-1185">Reference proteome</keyword>
<dbReference type="STRING" id="554065.E1ZDD0"/>
<evidence type="ECO:0000256" key="3">
    <source>
        <dbReference type="ARBA" id="ARBA00023128"/>
    </source>
</evidence>
<dbReference type="GO" id="GO:0005739">
    <property type="term" value="C:mitochondrion"/>
    <property type="evidence" value="ECO:0007669"/>
    <property type="project" value="UniProtKB-SubCell"/>
</dbReference>
<evidence type="ECO:0000256" key="2">
    <source>
        <dbReference type="ARBA" id="ARBA00007884"/>
    </source>
</evidence>
<dbReference type="InterPro" id="IPR008979">
    <property type="entry name" value="Galactose-bd-like_sf"/>
</dbReference>
<evidence type="ECO:0000313" key="6">
    <source>
        <dbReference type="EMBL" id="EFN56393.1"/>
    </source>
</evidence>
<dbReference type="Pfam" id="PF08547">
    <property type="entry name" value="CIA30"/>
    <property type="match status" value="1"/>
</dbReference>